<accession>A0A4P2QV48</accession>
<evidence type="ECO:0000313" key="3">
    <source>
        <dbReference type="EMBL" id="AUX34225.1"/>
    </source>
</evidence>
<protein>
    <recommendedName>
        <fullName evidence="5">PE-PGRS family protein</fullName>
    </recommendedName>
</protein>
<reference evidence="3 4" key="1">
    <citation type="submission" date="2015-09" db="EMBL/GenBank/DDBJ databases">
        <title>Sorangium comparison.</title>
        <authorList>
            <person name="Zaburannyi N."/>
            <person name="Bunk B."/>
            <person name="Overmann J."/>
            <person name="Mueller R."/>
        </authorList>
    </citation>
    <scope>NUCLEOTIDE SEQUENCE [LARGE SCALE GENOMIC DNA]</scope>
    <source>
        <strain evidence="3 4">So ce836</strain>
    </source>
</reference>
<sequence length="238" mass="22691">MLYYNTPLRLVLCLTIGLSATACNGLNIDPEDWGIGGGDGSDDGDAASTTDSASSSSQGGGSATAGSGGAGGDATTGGAGGDATTAGSGGEGGSSTTTAGAGGAGGAGGGATTSGAGGAPPLDPACGPDTATFADVAPILERSCSNQYCHGNAGSPAGGLDLRTAAAASSTVNQDAGSCSREQALVVPFMPSKSYLMNKLKDVGLCNPDEFSMPPGSALPDSEIKTINDWICAGAPDR</sequence>
<feature type="compositionally biased region" description="Gly residues" evidence="1">
    <location>
        <begin position="58"/>
        <end position="93"/>
    </location>
</feature>
<gene>
    <name evidence="3" type="ORF">SOCE836_063950</name>
</gene>
<feature type="compositionally biased region" description="Gly residues" evidence="1">
    <location>
        <begin position="100"/>
        <end position="118"/>
    </location>
</feature>
<dbReference type="EMBL" id="CP012672">
    <property type="protein sequence ID" value="AUX34225.1"/>
    <property type="molecule type" value="Genomic_DNA"/>
</dbReference>
<dbReference type="AlphaFoldDB" id="A0A4P2QV48"/>
<feature type="compositionally biased region" description="Low complexity" evidence="1">
    <location>
        <begin position="46"/>
        <end position="57"/>
    </location>
</feature>
<keyword evidence="2" id="KW-0732">Signal</keyword>
<feature type="chain" id="PRO_5020610274" description="PE-PGRS family protein" evidence="2">
    <location>
        <begin position="23"/>
        <end position="238"/>
    </location>
</feature>
<organism evidence="3 4">
    <name type="scientific">Sorangium cellulosum</name>
    <name type="common">Polyangium cellulosum</name>
    <dbReference type="NCBI Taxonomy" id="56"/>
    <lineage>
        <taxon>Bacteria</taxon>
        <taxon>Pseudomonadati</taxon>
        <taxon>Myxococcota</taxon>
        <taxon>Polyangia</taxon>
        <taxon>Polyangiales</taxon>
        <taxon>Polyangiaceae</taxon>
        <taxon>Sorangium</taxon>
    </lineage>
</organism>
<name>A0A4P2QV48_SORCE</name>
<dbReference type="Proteomes" id="UP000295497">
    <property type="component" value="Chromosome"/>
</dbReference>
<evidence type="ECO:0008006" key="5">
    <source>
        <dbReference type="Google" id="ProtNLM"/>
    </source>
</evidence>
<evidence type="ECO:0000256" key="2">
    <source>
        <dbReference type="SAM" id="SignalP"/>
    </source>
</evidence>
<evidence type="ECO:0000313" key="4">
    <source>
        <dbReference type="Proteomes" id="UP000295497"/>
    </source>
</evidence>
<proteinExistence type="predicted"/>
<feature type="signal peptide" evidence="2">
    <location>
        <begin position="1"/>
        <end position="22"/>
    </location>
</feature>
<dbReference type="RefSeq" id="WP_237244206.1">
    <property type="nucleotide sequence ID" value="NZ_CP012672.1"/>
</dbReference>
<feature type="region of interest" description="Disordered" evidence="1">
    <location>
        <begin position="34"/>
        <end position="123"/>
    </location>
</feature>
<evidence type="ECO:0000256" key="1">
    <source>
        <dbReference type="SAM" id="MobiDB-lite"/>
    </source>
</evidence>